<dbReference type="EMBL" id="APQU01000007">
    <property type="protein sequence ID" value="ENW32022.1"/>
    <property type="molecule type" value="Genomic_DNA"/>
</dbReference>
<reference evidence="1 2" key="1">
    <citation type="submission" date="2013-02" db="EMBL/GenBank/DDBJ databases">
        <title>The Genome Sequence of Acinetobacter lwoffii NIPH 478.</title>
        <authorList>
            <consortium name="The Broad Institute Genome Sequencing Platform"/>
            <consortium name="The Broad Institute Genome Sequencing Center for Infectious Disease"/>
            <person name="Cerqueira G."/>
            <person name="Feldgarden M."/>
            <person name="Courvalin P."/>
            <person name="Perichon B."/>
            <person name="Grillot-Courvalin C."/>
            <person name="Clermont D."/>
            <person name="Rocha E."/>
            <person name="Yoon E.-J."/>
            <person name="Nemec A."/>
            <person name="Walker B."/>
            <person name="Young S.K."/>
            <person name="Zeng Q."/>
            <person name="Gargeya S."/>
            <person name="Fitzgerald M."/>
            <person name="Haas B."/>
            <person name="Abouelleil A."/>
            <person name="Alvarado L."/>
            <person name="Arachchi H.M."/>
            <person name="Berlin A.M."/>
            <person name="Chapman S.B."/>
            <person name="Dewar J."/>
            <person name="Goldberg J."/>
            <person name="Griggs A."/>
            <person name="Gujja S."/>
            <person name="Hansen M."/>
            <person name="Howarth C."/>
            <person name="Imamovic A."/>
            <person name="Larimer J."/>
            <person name="McCowan C."/>
            <person name="Murphy C."/>
            <person name="Neiman D."/>
            <person name="Pearson M."/>
            <person name="Priest M."/>
            <person name="Roberts A."/>
            <person name="Saif S."/>
            <person name="Shea T."/>
            <person name="Sisk P."/>
            <person name="Sykes S."/>
            <person name="Wortman J."/>
            <person name="Nusbaum C."/>
            <person name="Birren B."/>
        </authorList>
    </citation>
    <scope>NUCLEOTIDE SEQUENCE [LARGE SCALE GENOMIC DNA]</scope>
    <source>
        <strain evidence="1 2">NIPH 478</strain>
    </source>
</reference>
<dbReference type="RefSeq" id="WP_005106185.1">
    <property type="nucleotide sequence ID" value="NZ_KB849835.1"/>
</dbReference>
<comment type="caution">
    <text evidence="1">The sequence shown here is derived from an EMBL/GenBank/DDBJ whole genome shotgun (WGS) entry which is preliminary data.</text>
</comment>
<protein>
    <submittedName>
        <fullName evidence="1">Uncharacterized protein</fullName>
    </submittedName>
</protein>
<organism evidence="1 2">
    <name type="scientific">Acinetobacter lwoffii NIPH 478</name>
    <dbReference type="NCBI Taxonomy" id="1217668"/>
    <lineage>
        <taxon>Bacteria</taxon>
        <taxon>Pseudomonadati</taxon>
        <taxon>Pseudomonadota</taxon>
        <taxon>Gammaproteobacteria</taxon>
        <taxon>Moraxellales</taxon>
        <taxon>Moraxellaceae</taxon>
        <taxon>Acinetobacter</taxon>
    </lineage>
</organism>
<sequence>MTIENPENEREIAKAAALVLQKRFIEVARTRTVLYVKNDIVWSKTPYSEPVLVKKLSGRNPDLAKRFAGRGTYKIKKRDNDFIT</sequence>
<name>N9GAQ4_ACILW</name>
<proteinExistence type="predicted"/>
<evidence type="ECO:0000313" key="1">
    <source>
        <dbReference type="EMBL" id="ENW32022.1"/>
    </source>
</evidence>
<evidence type="ECO:0000313" key="2">
    <source>
        <dbReference type="Proteomes" id="UP000018416"/>
    </source>
</evidence>
<gene>
    <name evidence="1" type="ORF">F923_00313</name>
</gene>
<accession>N9GAQ4</accession>
<dbReference type="Proteomes" id="UP000018416">
    <property type="component" value="Unassembled WGS sequence"/>
</dbReference>
<dbReference type="HOGENOM" id="CLU_191940_0_0_6"/>
<dbReference type="AlphaFoldDB" id="N9GAQ4"/>